<reference evidence="5" key="1">
    <citation type="submission" date="2011-08" db="EMBL/GenBank/DDBJ databases">
        <authorList>
            <person name="Suresh K."/>
        </authorList>
    </citation>
    <scope>NUCLEOTIDE SEQUENCE</scope>
    <source>
        <strain evidence="5">GI-9</strain>
    </source>
</reference>
<dbReference type="InterPro" id="IPR000792">
    <property type="entry name" value="Tscrpt_reg_LuxR_C"/>
</dbReference>
<keyword evidence="3" id="KW-0804">Transcription</keyword>
<keyword evidence="1" id="KW-0805">Transcription regulation</keyword>
<accession>H1ZZ97</accession>
<dbReference type="CDD" id="cd06170">
    <property type="entry name" value="LuxR_C_like"/>
    <property type="match status" value="1"/>
</dbReference>
<dbReference type="SUPFAM" id="SSF46894">
    <property type="entry name" value="C-terminal effector domain of the bipartite response regulators"/>
    <property type="match status" value="1"/>
</dbReference>
<dbReference type="SMR" id="H1ZZ97"/>
<dbReference type="EMBL" id="HE579167">
    <property type="protein sequence ID" value="CCD21954.1"/>
    <property type="molecule type" value="Genomic_DNA"/>
</dbReference>
<keyword evidence="2" id="KW-0238">DNA-binding</keyword>
<feature type="domain" description="HTH luxR-type" evidence="4">
    <location>
        <begin position="168"/>
        <end position="230"/>
    </location>
</feature>
<evidence type="ECO:0000256" key="1">
    <source>
        <dbReference type="ARBA" id="ARBA00023015"/>
    </source>
</evidence>
<evidence type="ECO:0000313" key="5">
    <source>
        <dbReference type="EMBL" id="CCD21954.1"/>
    </source>
</evidence>
<dbReference type="GO" id="GO:0003677">
    <property type="term" value="F:DNA binding"/>
    <property type="evidence" value="ECO:0007669"/>
    <property type="project" value="UniProtKB-KW"/>
</dbReference>
<reference evidence="5" key="2">
    <citation type="journal article" date="2012" name="PLoS ONE">
        <title>Identification, purification and characterization of laterosporulin, a novel bacteriocin produced by Brevibacillus sp. strain GI-9.</title>
        <authorList>
            <person name="Singh P.K."/>
            <person name="Chittpurna NOT SET?!"/>
            <person name="Ashish NOT SET?!"/>
            <person name="Sharma V."/>
            <person name="Patil P.B."/>
            <person name="Korpole S."/>
        </authorList>
    </citation>
    <scope>NUCLEOTIDE SEQUENCE</scope>
    <source>
        <strain evidence="5">GI-9</strain>
    </source>
</reference>
<dbReference type="PRINTS" id="PR00038">
    <property type="entry name" value="HTHLUXR"/>
</dbReference>
<dbReference type="AlphaFoldDB" id="H1ZZ97"/>
<name>H1ZZ97_BRELA</name>
<dbReference type="InterPro" id="IPR016032">
    <property type="entry name" value="Sig_transdc_resp-reg_C-effctor"/>
</dbReference>
<organism evidence="5">
    <name type="scientific">Brevibacillus laterosporus GI-9</name>
    <dbReference type="NCBI Taxonomy" id="1118154"/>
    <lineage>
        <taxon>Bacteria</taxon>
        <taxon>Bacillati</taxon>
        <taxon>Bacillota</taxon>
        <taxon>Bacilli</taxon>
        <taxon>Bacillales</taxon>
        <taxon>Paenibacillaceae</taxon>
        <taxon>Brevibacillus</taxon>
    </lineage>
</organism>
<evidence type="ECO:0000256" key="3">
    <source>
        <dbReference type="ARBA" id="ARBA00023163"/>
    </source>
</evidence>
<dbReference type="PANTHER" id="PTHR44688">
    <property type="entry name" value="DNA-BINDING TRANSCRIPTIONAL ACTIVATOR DEVR_DOSR"/>
    <property type="match status" value="1"/>
</dbReference>
<protein>
    <submittedName>
        <fullName evidence="5">Transcriptional regulator</fullName>
    </submittedName>
</protein>
<dbReference type="Gene3D" id="1.10.10.10">
    <property type="entry name" value="Winged helix-like DNA-binding domain superfamily/Winged helix DNA-binding domain"/>
    <property type="match status" value="1"/>
</dbReference>
<proteinExistence type="predicted"/>
<dbReference type="GO" id="GO:0006355">
    <property type="term" value="P:regulation of DNA-templated transcription"/>
    <property type="evidence" value="ECO:0007669"/>
    <property type="project" value="InterPro"/>
</dbReference>
<dbReference type="SMART" id="SM00421">
    <property type="entry name" value="HTH_LUXR"/>
    <property type="match status" value="1"/>
</dbReference>
<dbReference type="InterPro" id="IPR036388">
    <property type="entry name" value="WH-like_DNA-bd_sf"/>
</dbReference>
<evidence type="ECO:0000256" key="2">
    <source>
        <dbReference type="ARBA" id="ARBA00023125"/>
    </source>
</evidence>
<evidence type="ECO:0000259" key="4">
    <source>
        <dbReference type="PROSITE" id="PS50043"/>
    </source>
</evidence>
<dbReference type="PROSITE" id="PS50043">
    <property type="entry name" value="HTH_LUXR_2"/>
    <property type="match status" value="1"/>
</dbReference>
<dbReference type="Pfam" id="PF00196">
    <property type="entry name" value="GerE"/>
    <property type="match status" value="1"/>
</dbReference>
<sequence length="230" mass="26808">MNISEVLSLQQHTEIPIVTINHLLAYLKEEIHFVQPFFQNPHFFIVTNKDANSIDFMCSDGKTMNEELDDSFKKKMIAFSMETIQEASSTRNPAICYGNEMFPNELPGWISLGSPIFINNTKKGYISLNYQSEEHISYIVNIFCYIIKTVEWRLNNVSTSHKEQELEKKCKDFQLTKKECEIVHSLLENISIKDISKHHFISVETVRTHVKNIYNKVGVNNRVDLVRRFV</sequence>
<dbReference type="PANTHER" id="PTHR44688:SF16">
    <property type="entry name" value="DNA-BINDING TRANSCRIPTIONAL ACTIVATOR DEVR_DOSR"/>
    <property type="match status" value="1"/>
</dbReference>